<comment type="caution">
    <text evidence="2">The sequence shown here is derived from an EMBL/GenBank/DDBJ whole genome shotgun (WGS) entry which is preliminary data.</text>
</comment>
<dbReference type="RefSeq" id="WP_209468810.1">
    <property type="nucleotide sequence ID" value="NZ_CP136563.1"/>
</dbReference>
<protein>
    <recommendedName>
        <fullName evidence="4">Secreted protein</fullName>
    </recommendedName>
</protein>
<evidence type="ECO:0008006" key="4">
    <source>
        <dbReference type="Google" id="ProtNLM"/>
    </source>
</evidence>
<gene>
    <name evidence="2" type="ORF">J2Z30_004812</name>
</gene>
<keyword evidence="1" id="KW-0472">Membrane</keyword>
<dbReference type="Proteomes" id="UP000756710">
    <property type="component" value="Unassembled WGS sequence"/>
</dbReference>
<organism evidence="2 3">
    <name type="scientific">Streptomyces iranensis</name>
    <dbReference type="NCBI Taxonomy" id="576784"/>
    <lineage>
        <taxon>Bacteria</taxon>
        <taxon>Bacillati</taxon>
        <taxon>Actinomycetota</taxon>
        <taxon>Actinomycetes</taxon>
        <taxon>Kitasatosporales</taxon>
        <taxon>Streptomycetaceae</taxon>
        <taxon>Streptomyces</taxon>
        <taxon>Streptomyces violaceusniger group</taxon>
    </lineage>
</organism>
<proteinExistence type="predicted"/>
<name>A0ABS4MVN0_9ACTN</name>
<reference evidence="2 3" key="1">
    <citation type="submission" date="2021-03" db="EMBL/GenBank/DDBJ databases">
        <title>Genomic Encyclopedia of Type Strains, Phase IV (KMG-IV): sequencing the most valuable type-strain genomes for metagenomic binning, comparative biology and taxonomic classification.</title>
        <authorList>
            <person name="Goeker M."/>
        </authorList>
    </citation>
    <scope>NUCLEOTIDE SEQUENCE [LARGE SCALE GENOMIC DNA]</scope>
    <source>
        <strain evidence="2 3">DSM 41954</strain>
    </source>
</reference>
<feature type="transmembrane region" description="Helical" evidence="1">
    <location>
        <begin position="20"/>
        <end position="39"/>
    </location>
</feature>
<keyword evidence="3" id="KW-1185">Reference proteome</keyword>
<evidence type="ECO:0000313" key="2">
    <source>
        <dbReference type="EMBL" id="MBP2063791.1"/>
    </source>
</evidence>
<sequence>MTSDDRTRDGKPRSTRMLGWVTALTGLVATVAVVALTLMGHSEAAIALAAVGTTATAAGGLQITVNIRH</sequence>
<evidence type="ECO:0000313" key="3">
    <source>
        <dbReference type="Proteomes" id="UP000756710"/>
    </source>
</evidence>
<keyword evidence="1" id="KW-0812">Transmembrane</keyword>
<dbReference type="EMBL" id="JAGGLR010000013">
    <property type="protein sequence ID" value="MBP2063791.1"/>
    <property type="molecule type" value="Genomic_DNA"/>
</dbReference>
<accession>A0ABS4MVN0</accession>
<feature type="transmembrane region" description="Helical" evidence="1">
    <location>
        <begin position="45"/>
        <end position="65"/>
    </location>
</feature>
<evidence type="ECO:0000256" key="1">
    <source>
        <dbReference type="SAM" id="Phobius"/>
    </source>
</evidence>
<keyword evidence="1" id="KW-1133">Transmembrane helix</keyword>